<name>A0A174CTW8_9FIRM</name>
<evidence type="ECO:0000256" key="1">
    <source>
        <dbReference type="SAM" id="Phobius"/>
    </source>
</evidence>
<accession>A0A174CTW8</accession>
<proteinExistence type="predicted"/>
<organism evidence="2 4">
    <name type="scientific">Enterocloster clostridioformis</name>
    <dbReference type="NCBI Taxonomy" id="1531"/>
    <lineage>
        <taxon>Bacteria</taxon>
        <taxon>Bacillati</taxon>
        <taxon>Bacillota</taxon>
        <taxon>Clostridia</taxon>
        <taxon>Lachnospirales</taxon>
        <taxon>Lachnospiraceae</taxon>
        <taxon>Enterocloster</taxon>
    </lineage>
</organism>
<keyword evidence="1" id="KW-1133">Transmembrane helix</keyword>
<sequence>MVKMLKRVIRNYWLAEETNIFRNYRDALAGFVALVIIPAVSVFLYYLQMVIRFGVIHFRLYLFRWLVRMIHMEDIMDTLPKMQSLLFD</sequence>
<reference evidence="3 5" key="2">
    <citation type="submission" date="2018-06" db="EMBL/GenBank/DDBJ databases">
        <authorList>
            <consortium name="Pathogen Informatics"/>
            <person name="Doyle S."/>
        </authorList>
    </citation>
    <scope>NUCLEOTIDE SEQUENCE [LARGE SCALE GENOMIC DNA]</scope>
    <source>
        <strain evidence="3 5">NCTC11224</strain>
    </source>
</reference>
<evidence type="ECO:0000313" key="5">
    <source>
        <dbReference type="Proteomes" id="UP000251853"/>
    </source>
</evidence>
<keyword evidence="5" id="KW-1185">Reference proteome</keyword>
<evidence type="ECO:0000313" key="2">
    <source>
        <dbReference type="EMBL" id="CUO16633.1"/>
    </source>
</evidence>
<dbReference type="EMBL" id="UAVW01000001">
    <property type="protein sequence ID" value="SQB04744.1"/>
    <property type="molecule type" value="Genomic_DNA"/>
</dbReference>
<dbReference type="Proteomes" id="UP000251853">
    <property type="component" value="Unassembled WGS sequence"/>
</dbReference>
<dbReference type="Proteomes" id="UP000095512">
    <property type="component" value="Unassembled WGS sequence"/>
</dbReference>
<evidence type="ECO:0000313" key="3">
    <source>
        <dbReference type="EMBL" id="SQB04744.1"/>
    </source>
</evidence>
<protein>
    <submittedName>
        <fullName evidence="2">Uncharacterized protein</fullName>
    </submittedName>
</protein>
<reference evidence="2 4" key="1">
    <citation type="submission" date="2015-09" db="EMBL/GenBank/DDBJ databases">
        <authorList>
            <consortium name="Pathogen Informatics"/>
        </authorList>
    </citation>
    <scope>NUCLEOTIDE SEQUENCE [LARGE SCALE GENOMIC DNA]</scope>
    <source>
        <strain evidence="2 4">2789STDY5834865</strain>
    </source>
</reference>
<evidence type="ECO:0000313" key="4">
    <source>
        <dbReference type="Proteomes" id="UP000095512"/>
    </source>
</evidence>
<keyword evidence="1" id="KW-0472">Membrane</keyword>
<dbReference type="AlphaFoldDB" id="A0A174CTW8"/>
<keyword evidence="1" id="KW-0812">Transmembrane</keyword>
<dbReference type="EMBL" id="CZAB01000003">
    <property type="protein sequence ID" value="CUO16633.1"/>
    <property type="molecule type" value="Genomic_DNA"/>
</dbReference>
<feature type="transmembrane region" description="Helical" evidence="1">
    <location>
        <begin position="27"/>
        <end position="44"/>
    </location>
</feature>
<gene>
    <name evidence="2" type="ORF">ERS852480_00558</name>
    <name evidence="3" type="ORF">NCTC11224_01164</name>
</gene>